<keyword evidence="1" id="KW-1133">Transmembrane helix</keyword>
<gene>
    <name evidence="2" type="ORF">BLA13014_07526</name>
</gene>
<feature type="transmembrane region" description="Helical" evidence="1">
    <location>
        <begin position="43"/>
        <end position="63"/>
    </location>
</feature>
<dbReference type="Proteomes" id="UP000494261">
    <property type="component" value="Unassembled WGS sequence"/>
</dbReference>
<evidence type="ECO:0000313" key="2">
    <source>
        <dbReference type="EMBL" id="VWC48785.1"/>
    </source>
</evidence>
<keyword evidence="1" id="KW-0812">Transmembrane</keyword>
<sequence length="378" mass="42328">MSITLKEYVGSHRDAERGVMFLCAGVGALIAERVLKSLNYPGLGEACGYAFILLTLFAFYLLLRTMRIAKKEYQAAAPECVDLSRVKRIRYLWIAVGGLVVVHFVLFKTLGGEGVDRKLDASNGFDEVNYHASLTKAMSEMTAEQVEAYNWAVSDLDVRTFVGRYGKSPTARDVVLGEANRYIRLNEDKIDRLKEKLATMEPEIKDNKERRAEALRLLKTVVPRITYVGYSIKTEERRKNRDSCTDIVCSNQGNDVYPPAIWYTIDNQSDLKLVSLPCTIEYHAKGKQTTYTEKKECLKNLEPTNGEYGVTLNPGGNDNFSEGGATIAFNYEQATMPDPSSKWSELSAMPAKLPELEQLDSARSAIEKAESVKSAVRR</sequence>
<reference evidence="2 3" key="1">
    <citation type="submission" date="2019-09" db="EMBL/GenBank/DDBJ databases">
        <authorList>
            <person name="Depoorter E."/>
        </authorList>
    </citation>
    <scope>NUCLEOTIDE SEQUENCE [LARGE SCALE GENOMIC DNA]</scope>
    <source>
        <strain evidence="2">LMG 13014</strain>
    </source>
</reference>
<proteinExistence type="predicted"/>
<evidence type="ECO:0000256" key="1">
    <source>
        <dbReference type="SAM" id="Phobius"/>
    </source>
</evidence>
<keyword evidence="1" id="KW-0472">Membrane</keyword>
<name>A0A6P2SI59_9BURK</name>
<organism evidence="2 3">
    <name type="scientific">Burkholderia aenigmatica</name>
    <dbReference type="NCBI Taxonomy" id="2015348"/>
    <lineage>
        <taxon>Bacteria</taxon>
        <taxon>Pseudomonadati</taxon>
        <taxon>Pseudomonadota</taxon>
        <taxon>Betaproteobacteria</taxon>
        <taxon>Burkholderiales</taxon>
        <taxon>Burkholderiaceae</taxon>
        <taxon>Burkholderia</taxon>
        <taxon>Burkholderia cepacia complex</taxon>
    </lineage>
</organism>
<feature type="transmembrane region" description="Helical" evidence="1">
    <location>
        <begin position="91"/>
        <end position="110"/>
    </location>
</feature>
<accession>A0A6P2SI59</accession>
<dbReference type="AlphaFoldDB" id="A0A6P2SI59"/>
<dbReference type="RefSeq" id="WP_175026220.1">
    <property type="nucleotide sequence ID" value="NZ_CABVQC010000086.1"/>
</dbReference>
<dbReference type="EMBL" id="CABVQC010000086">
    <property type="protein sequence ID" value="VWC48785.1"/>
    <property type="molecule type" value="Genomic_DNA"/>
</dbReference>
<protein>
    <submittedName>
        <fullName evidence="2">Uncharacterized protein</fullName>
    </submittedName>
</protein>
<evidence type="ECO:0000313" key="3">
    <source>
        <dbReference type="Proteomes" id="UP000494261"/>
    </source>
</evidence>